<evidence type="ECO:0000259" key="8">
    <source>
        <dbReference type="Pfam" id="PF14322"/>
    </source>
</evidence>
<evidence type="ECO:0000259" key="7">
    <source>
        <dbReference type="Pfam" id="PF07980"/>
    </source>
</evidence>
<dbReference type="GO" id="GO:0009279">
    <property type="term" value="C:cell outer membrane"/>
    <property type="evidence" value="ECO:0007669"/>
    <property type="project" value="UniProtKB-SubCell"/>
</dbReference>
<dbReference type="OrthoDB" id="691907at2"/>
<evidence type="ECO:0000256" key="5">
    <source>
        <dbReference type="ARBA" id="ARBA00023237"/>
    </source>
</evidence>
<organism evidence="9 10">
    <name type="scientific">Marinoscillum furvescens DSM 4134</name>
    <dbReference type="NCBI Taxonomy" id="1122208"/>
    <lineage>
        <taxon>Bacteria</taxon>
        <taxon>Pseudomonadati</taxon>
        <taxon>Bacteroidota</taxon>
        <taxon>Cytophagia</taxon>
        <taxon>Cytophagales</taxon>
        <taxon>Reichenbachiellaceae</taxon>
        <taxon>Marinoscillum</taxon>
    </lineage>
</organism>
<protein>
    <submittedName>
        <fullName evidence="9">Putative outer membrane starch-binding protein</fullName>
    </submittedName>
</protein>
<evidence type="ECO:0000256" key="2">
    <source>
        <dbReference type="ARBA" id="ARBA00006275"/>
    </source>
</evidence>
<dbReference type="InterPro" id="IPR011990">
    <property type="entry name" value="TPR-like_helical_dom_sf"/>
</dbReference>
<dbReference type="RefSeq" id="WP_115869748.1">
    <property type="nucleotide sequence ID" value="NZ_QREG01000023.1"/>
</dbReference>
<evidence type="ECO:0000256" key="6">
    <source>
        <dbReference type="SAM" id="SignalP"/>
    </source>
</evidence>
<sequence length="513" mass="57533">MKKQYSIFTLLAFLFIASFSCEDLEEEPVGLLNPEAFYKTPSDVLVGLNGAYSAIASEEFYGRKLSLSLLLRSDMVTIGDQGTSSRRIDVDQFNMSADNGMVSKFWPKGYEALAAVNYAVEGAANIDADEEVRKALIAEGYFIRAFIHFHFVRLFGNIPYIDFPFKDPELAYNLKETNVDDVYAGIIADLEYAKEWLPDQQNTRARASKGAAAALLASVQLTRGNWQAAYDEAKYVIDNAGAFGYALEPDFQALFDASLPESSPEVIFEIDFRGNDQDAGGNYSRDYMASVTGIRGDSRHETGEGWSVAVPSMEVYNSWDSRDYRKAVSFDTVTLINDDTVHYSNWDQVPRGVARPHIAKYFRYPGKSGINARDSDQDYPVIRYAEVLLIAAEAANELNGPTAEAIGFVNQVRERARRELDGDAATNNAYPEDVTTGQTQDSFRDLVLNERRLELAFEFGRWYDIVRRQLGEESFGPGTLEPDNAFKASRDYLFPKFAGDLDRNENLKQNDGY</sequence>
<proteinExistence type="inferred from homology"/>
<keyword evidence="4" id="KW-0472">Membrane</keyword>
<keyword evidence="3 6" id="KW-0732">Signal</keyword>
<evidence type="ECO:0000256" key="1">
    <source>
        <dbReference type="ARBA" id="ARBA00004442"/>
    </source>
</evidence>
<feature type="chain" id="PRO_5017815930" evidence="6">
    <location>
        <begin position="21"/>
        <end position="513"/>
    </location>
</feature>
<keyword evidence="10" id="KW-1185">Reference proteome</keyword>
<comment type="similarity">
    <text evidence="2">Belongs to the SusD family.</text>
</comment>
<keyword evidence="5" id="KW-0998">Cell outer membrane</keyword>
<comment type="subcellular location">
    <subcellularLocation>
        <location evidence="1">Cell outer membrane</location>
    </subcellularLocation>
</comment>
<dbReference type="Pfam" id="PF14322">
    <property type="entry name" value="SusD-like_3"/>
    <property type="match status" value="1"/>
</dbReference>
<dbReference type="EMBL" id="QREG01000023">
    <property type="protein sequence ID" value="RED93828.1"/>
    <property type="molecule type" value="Genomic_DNA"/>
</dbReference>
<feature type="signal peptide" evidence="6">
    <location>
        <begin position="1"/>
        <end position="20"/>
    </location>
</feature>
<dbReference type="Gene3D" id="1.25.40.390">
    <property type="match status" value="1"/>
</dbReference>
<evidence type="ECO:0000256" key="3">
    <source>
        <dbReference type="ARBA" id="ARBA00022729"/>
    </source>
</evidence>
<dbReference type="Pfam" id="PF07980">
    <property type="entry name" value="SusD_RagB"/>
    <property type="match status" value="1"/>
</dbReference>
<name>A0A3D9KXK2_MARFU</name>
<feature type="domain" description="RagB/SusD" evidence="7">
    <location>
        <begin position="356"/>
        <end position="513"/>
    </location>
</feature>
<dbReference type="Proteomes" id="UP000256779">
    <property type="component" value="Unassembled WGS sequence"/>
</dbReference>
<evidence type="ECO:0000256" key="4">
    <source>
        <dbReference type="ARBA" id="ARBA00023136"/>
    </source>
</evidence>
<reference evidence="9 10" key="1">
    <citation type="submission" date="2018-07" db="EMBL/GenBank/DDBJ databases">
        <title>Genomic Encyclopedia of Type Strains, Phase IV (KMG-IV): sequencing the most valuable type-strain genomes for metagenomic binning, comparative biology and taxonomic classification.</title>
        <authorList>
            <person name="Goeker M."/>
        </authorList>
    </citation>
    <scope>NUCLEOTIDE SEQUENCE [LARGE SCALE GENOMIC DNA]</scope>
    <source>
        <strain evidence="9 10">DSM 4134</strain>
    </source>
</reference>
<dbReference type="InterPro" id="IPR033985">
    <property type="entry name" value="SusD-like_N"/>
</dbReference>
<dbReference type="SUPFAM" id="SSF48452">
    <property type="entry name" value="TPR-like"/>
    <property type="match status" value="1"/>
</dbReference>
<comment type="caution">
    <text evidence="9">The sequence shown here is derived from an EMBL/GenBank/DDBJ whole genome shotgun (WGS) entry which is preliminary data.</text>
</comment>
<evidence type="ECO:0000313" key="9">
    <source>
        <dbReference type="EMBL" id="RED93828.1"/>
    </source>
</evidence>
<dbReference type="AlphaFoldDB" id="A0A3D9KXK2"/>
<dbReference type="InterPro" id="IPR012944">
    <property type="entry name" value="SusD_RagB_dom"/>
</dbReference>
<gene>
    <name evidence="9" type="ORF">C7460_1236</name>
</gene>
<feature type="domain" description="SusD-like N-terminal" evidence="8">
    <location>
        <begin position="91"/>
        <end position="221"/>
    </location>
</feature>
<accession>A0A3D9KXK2</accession>
<dbReference type="PROSITE" id="PS51257">
    <property type="entry name" value="PROKAR_LIPOPROTEIN"/>
    <property type="match status" value="1"/>
</dbReference>
<evidence type="ECO:0000313" key="10">
    <source>
        <dbReference type="Proteomes" id="UP000256779"/>
    </source>
</evidence>